<accession>A0ACB8YB31</accession>
<comment type="caution">
    <text evidence="1">The sequence shown here is derived from an EMBL/GenBank/DDBJ whole genome shotgun (WGS) entry which is preliminary data.</text>
</comment>
<evidence type="ECO:0000313" key="1">
    <source>
        <dbReference type="EMBL" id="KAI3681894.1"/>
    </source>
</evidence>
<proteinExistence type="predicted"/>
<reference evidence="1 2" key="2">
    <citation type="journal article" date="2022" name="Mol. Ecol. Resour.">
        <title>The genomes of chicory, endive, great burdock and yacon provide insights into Asteraceae paleo-polyploidization history and plant inulin production.</title>
        <authorList>
            <person name="Fan W."/>
            <person name="Wang S."/>
            <person name="Wang H."/>
            <person name="Wang A."/>
            <person name="Jiang F."/>
            <person name="Liu H."/>
            <person name="Zhao H."/>
            <person name="Xu D."/>
            <person name="Zhang Y."/>
        </authorList>
    </citation>
    <scope>NUCLEOTIDE SEQUENCE [LARGE SCALE GENOMIC DNA]</scope>
    <source>
        <strain evidence="2">cv. Niubang</strain>
    </source>
</reference>
<protein>
    <submittedName>
        <fullName evidence="1">Uncharacterized protein</fullName>
    </submittedName>
</protein>
<sequence>MVLGLQMENDRKGGGWWVCTLNMKMQRAVVVGVGGLVVEVQSPEEVMGAEVKHLRAIGVDVENSSESHSTD</sequence>
<dbReference type="Proteomes" id="UP001055879">
    <property type="component" value="Linkage Group LG13"/>
</dbReference>
<keyword evidence="2" id="KW-1185">Reference proteome</keyword>
<name>A0ACB8YB31_ARCLA</name>
<reference evidence="2" key="1">
    <citation type="journal article" date="2022" name="Mol. Ecol. Resour.">
        <title>The genomes of chicory, endive, great burdock and yacon provide insights into Asteraceae palaeo-polyploidization history and plant inulin production.</title>
        <authorList>
            <person name="Fan W."/>
            <person name="Wang S."/>
            <person name="Wang H."/>
            <person name="Wang A."/>
            <person name="Jiang F."/>
            <person name="Liu H."/>
            <person name="Zhao H."/>
            <person name="Xu D."/>
            <person name="Zhang Y."/>
        </authorList>
    </citation>
    <scope>NUCLEOTIDE SEQUENCE [LARGE SCALE GENOMIC DNA]</scope>
    <source>
        <strain evidence="2">cv. Niubang</strain>
    </source>
</reference>
<organism evidence="1 2">
    <name type="scientific">Arctium lappa</name>
    <name type="common">Greater burdock</name>
    <name type="synonym">Lappa major</name>
    <dbReference type="NCBI Taxonomy" id="4217"/>
    <lineage>
        <taxon>Eukaryota</taxon>
        <taxon>Viridiplantae</taxon>
        <taxon>Streptophyta</taxon>
        <taxon>Embryophyta</taxon>
        <taxon>Tracheophyta</taxon>
        <taxon>Spermatophyta</taxon>
        <taxon>Magnoliopsida</taxon>
        <taxon>eudicotyledons</taxon>
        <taxon>Gunneridae</taxon>
        <taxon>Pentapetalae</taxon>
        <taxon>asterids</taxon>
        <taxon>campanulids</taxon>
        <taxon>Asterales</taxon>
        <taxon>Asteraceae</taxon>
        <taxon>Carduoideae</taxon>
        <taxon>Cardueae</taxon>
        <taxon>Arctiinae</taxon>
        <taxon>Arctium</taxon>
    </lineage>
</organism>
<gene>
    <name evidence="1" type="ORF">L6452_36700</name>
</gene>
<evidence type="ECO:0000313" key="2">
    <source>
        <dbReference type="Proteomes" id="UP001055879"/>
    </source>
</evidence>
<dbReference type="EMBL" id="CM042059">
    <property type="protein sequence ID" value="KAI3681894.1"/>
    <property type="molecule type" value="Genomic_DNA"/>
</dbReference>